<sequence>MLRDLLLFLIVMGGFVYGFWLMRRLDDFTDKNSKPEEEKKKQKEFALIFGTQEEPELEKWFEKAGLEVVFTSDIHIRREWKDVRYLVALTDSDVDNLSVCSLVRRNSPGVQSYSVCNERVVKKLYRQVGAAAFFTREDLMQRMELITLEHEAGAA</sequence>
<reference evidence="2" key="1">
    <citation type="journal article" date="2021" name="PeerJ">
        <title>Extensive microbial diversity within the chicken gut microbiome revealed by metagenomics and culture.</title>
        <authorList>
            <person name="Gilroy R."/>
            <person name="Ravi A."/>
            <person name="Getino M."/>
            <person name="Pursley I."/>
            <person name="Horton D.L."/>
            <person name="Alikhan N.F."/>
            <person name="Baker D."/>
            <person name="Gharbi K."/>
            <person name="Hall N."/>
            <person name="Watson M."/>
            <person name="Adriaenssens E.M."/>
            <person name="Foster-Nyarko E."/>
            <person name="Jarju S."/>
            <person name="Secka A."/>
            <person name="Antonio M."/>
            <person name="Oren A."/>
            <person name="Chaudhuri R.R."/>
            <person name="La Ragione R."/>
            <person name="Hildebrand F."/>
            <person name="Pallen M.J."/>
        </authorList>
    </citation>
    <scope>NUCLEOTIDE SEQUENCE</scope>
    <source>
        <strain evidence="2">CHK196-3914</strain>
    </source>
</reference>
<accession>A0A9D2K2J2</accession>
<name>A0A9D2K2J2_9FIRM</name>
<proteinExistence type="predicted"/>
<organism evidence="2 3">
    <name type="scientific">Candidatus Mediterraneibacter stercoravium</name>
    <dbReference type="NCBI Taxonomy" id="2838685"/>
    <lineage>
        <taxon>Bacteria</taxon>
        <taxon>Bacillati</taxon>
        <taxon>Bacillota</taxon>
        <taxon>Clostridia</taxon>
        <taxon>Lachnospirales</taxon>
        <taxon>Lachnospiraceae</taxon>
        <taxon>Mediterraneibacter</taxon>
    </lineage>
</organism>
<keyword evidence="1" id="KW-0472">Membrane</keyword>
<dbReference type="EMBL" id="DXAY01000245">
    <property type="protein sequence ID" value="HIZ75622.1"/>
    <property type="molecule type" value="Genomic_DNA"/>
</dbReference>
<dbReference type="AlphaFoldDB" id="A0A9D2K2J2"/>
<gene>
    <name evidence="2" type="ORF">H9723_10370</name>
</gene>
<evidence type="ECO:0000313" key="3">
    <source>
        <dbReference type="Proteomes" id="UP000824116"/>
    </source>
</evidence>
<keyword evidence="1" id="KW-0812">Transmembrane</keyword>
<dbReference type="Proteomes" id="UP000824116">
    <property type="component" value="Unassembled WGS sequence"/>
</dbReference>
<keyword evidence="1" id="KW-1133">Transmembrane helix</keyword>
<evidence type="ECO:0000313" key="2">
    <source>
        <dbReference type="EMBL" id="HIZ75622.1"/>
    </source>
</evidence>
<dbReference type="Gene3D" id="3.40.50.720">
    <property type="entry name" value="NAD(P)-binding Rossmann-like Domain"/>
    <property type="match status" value="1"/>
</dbReference>
<comment type="caution">
    <text evidence="2">The sequence shown here is derived from an EMBL/GenBank/DDBJ whole genome shotgun (WGS) entry which is preliminary data.</text>
</comment>
<protein>
    <submittedName>
        <fullName evidence="2">Uncharacterized protein</fullName>
    </submittedName>
</protein>
<evidence type="ECO:0000256" key="1">
    <source>
        <dbReference type="SAM" id="Phobius"/>
    </source>
</evidence>
<reference evidence="2" key="2">
    <citation type="submission" date="2021-04" db="EMBL/GenBank/DDBJ databases">
        <authorList>
            <person name="Gilroy R."/>
        </authorList>
    </citation>
    <scope>NUCLEOTIDE SEQUENCE</scope>
    <source>
        <strain evidence="2">CHK196-3914</strain>
    </source>
</reference>
<feature type="transmembrane region" description="Helical" evidence="1">
    <location>
        <begin position="6"/>
        <end position="22"/>
    </location>
</feature>